<dbReference type="InterPro" id="IPR003137">
    <property type="entry name" value="PA_domain"/>
</dbReference>
<dbReference type="CDD" id="cd02120">
    <property type="entry name" value="PA_subtilisin_like"/>
    <property type="match status" value="1"/>
</dbReference>
<evidence type="ECO:0008006" key="13">
    <source>
        <dbReference type="Google" id="ProtNLM"/>
    </source>
</evidence>
<reference evidence="11 12" key="1">
    <citation type="journal article" date="2021" name="Comput. Struct. Biotechnol. J.">
        <title>De novo genome assembly of the potent medicinal plant Rehmannia glutinosa using nanopore technology.</title>
        <authorList>
            <person name="Ma L."/>
            <person name="Dong C."/>
            <person name="Song C."/>
            <person name="Wang X."/>
            <person name="Zheng X."/>
            <person name="Niu Y."/>
            <person name="Chen S."/>
            <person name="Feng W."/>
        </authorList>
    </citation>
    <scope>NUCLEOTIDE SEQUENCE [LARGE SCALE GENOMIC DNA]</scope>
    <source>
        <strain evidence="11">DH-2019</strain>
    </source>
</reference>
<feature type="domain" description="Peptidase S8/S53" evidence="8">
    <location>
        <begin position="122"/>
        <end position="218"/>
    </location>
</feature>
<keyword evidence="4" id="KW-0378">Hydrolase</keyword>
<dbReference type="PROSITE" id="PS51892">
    <property type="entry name" value="SUBTILASE"/>
    <property type="match status" value="1"/>
</dbReference>
<comment type="similarity">
    <text evidence="1 7">Belongs to the peptidase S8 family.</text>
</comment>
<dbReference type="InterPro" id="IPR041469">
    <property type="entry name" value="Subtilisin-like_FN3"/>
</dbReference>
<evidence type="ECO:0000259" key="10">
    <source>
        <dbReference type="Pfam" id="PF17766"/>
    </source>
</evidence>
<evidence type="ECO:0000259" key="8">
    <source>
        <dbReference type="Pfam" id="PF00082"/>
    </source>
</evidence>
<dbReference type="InterPro" id="IPR000209">
    <property type="entry name" value="Peptidase_S8/S53_dom"/>
</dbReference>
<dbReference type="Gene3D" id="3.40.50.200">
    <property type="entry name" value="Peptidase S8/S53 domain"/>
    <property type="match status" value="1"/>
</dbReference>
<evidence type="ECO:0000256" key="2">
    <source>
        <dbReference type="ARBA" id="ARBA00022670"/>
    </source>
</evidence>
<accession>A0ABR0XYW7</accession>
<dbReference type="InterPro" id="IPR045051">
    <property type="entry name" value="SBT"/>
</dbReference>
<proteinExistence type="inferred from homology"/>
<evidence type="ECO:0000313" key="12">
    <source>
        <dbReference type="Proteomes" id="UP001318860"/>
    </source>
</evidence>
<sequence>MYPGKRLKKELELVYITGGNKGSEFCMRGSLPKAKVRGKMVVCDRGVNGRAEKGQIVKEAGGAAMILANTEINLEEDSVDVHVLPATLIGSDESYQLKSYINSTGRAKARIIFGGTVIGKSRAPGVAQFSSRGPSYTDPSILKPDMIAPGVNIIAAWPQNLGPSALPEDSRRVNFTVMSGTSMACPHVSGLAALIHSSHPKWTPAAIKSALMTTADMTDHFGKPIMDGDRPAGLFALGAGHVNPERAINPGLIYDIQPDEYITHLCTLGYSRSDIFSITHRNVSCHDVLQKNRVSASIIHRFLAGDRRKMMKRRVTNVGRPNSIYSLEMKAPEGVSMRVRPRRLIFKRTNQTLSYRVWFVSKRRMEDKNTKFAEGYLTWVERSSSYRVQSPISVTWTSTK</sequence>
<name>A0ABR0XYW7_REHGL</name>
<protein>
    <recommendedName>
        <fullName evidence="13">Subtilisin-like protease SBT1.2</fullName>
    </recommendedName>
</protein>
<dbReference type="SUPFAM" id="SSF52743">
    <property type="entry name" value="Subtilisin-like"/>
    <property type="match status" value="1"/>
</dbReference>
<evidence type="ECO:0000256" key="5">
    <source>
        <dbReference type="ARBA" id="ARBA00022825"/>
    </source>
</evidence>
<comment type="caution">
    <text evidence="11">The sequence shown here is derived from an EMBL/GenBank/DDBJ whole genome shotgun (WGS) entry which is preliminary data.</text>
</comment>
<feature type="domain" description="Subtilisin-like protease fibronectin type-III" evidence="10">
    <location>
        <begin position="304"/>
        <end position="394"/>
    </location>
</feature>
<dbReference type="InterPro" id="IPR036852">
    <property type="entry name" value="Peptidase_S8/S53_dom_sf"/>
</dbReference>
<dbReference type="PANTHER" id="PTHR10795">
    <property type="entry name" value="PROPROTEIN CONVERTASE SUBTILISIN/KEXIN"/>
    <property type="match status" value="1"/>
</dbReference>
<dbReference type="Proteomes" id="UP001318860">
    <property type="component" value="Unassembled WGS sequence"/>
</dbReference>
<keyword evidence="6" id="KW-0325">Glycoprotein</keyword>
<dbReference type="PROSITE" id="PS00138">
    <property type="entry name" value="SUBTILASE_SER"/>
    <property type="match status" value="1"/>
</dbReference>
<dbReference type="Pfam" id="PF00082">
    <property type="entry name" value="Peptidase_S8"/>
    <property type="match status" value="1"/>
</dbReference>
<dbReference type="Gene3D" id="2.60.40.2310">
    <property type="match status" value="1"/>
</dbReference>
<organism evidence="11 12">
    <name type="scientific">Rehmannia glutinosa</name>
    <name type="common">Chinese foxglove</name>
    <dbReference type="NCBI Taxonomy" id="99300"/>
    <lineage>
        <taxon>Eukaryota</taxon>
        <taxon>Viridiplantae</taxon>
        <taxon>Streptophyta</taxon>
        <taxon>Embryophyta</taxon>
        <taxon>Tracheophyta</taxon>
        <taxon>Spermatophyta</taxon>
        <taxon>Magnoliopsida</taxon>
        <taxon>eudicotyledons</taxon>
        <taxon>Gunneridae</taxon>
        <taxon>Pentapetalae</taxon>
        <taxon>asterids</taxon>
        <taxon>lamiids</taxon>
        <taxon>Lamiales</taxon>
        <taxon>Orobanchaceae</taxon>
        <taxon>Rehmannieae</taxon>
        <taxon>Rehmannia</taxon>
    </lineage>
</organism>
<evidence type="ECO:0000256" key="3">
    <source>
        <dbReference type="ARBA" id="ARBA00022729"/>
    </source>
</evidence>
<gene>
    <name evidence="11" type="ORF">DH2020_001274</name>
</gene>
<evidence type="ECO:0000256" key="7">
    <source>
        <dbReference type="PROSITE-ProRule" id="PRU01240"/>
    </source>
</evidence>
<comment type="caution">
    <text evidence="7">Lacks conserved residue(s) required for the propagation of feature annotation.</text>
</comment>
<keyword evidence="3" id="KW-0732">Signal</keyword>
<evidence type="ECO:0000256" key="6">
    <source>
        <dbReference type="ARBA" id="ARBA00023180"/>
    </source>
</evidence>
<dbReference type="Pfam" id="PF17766">
    <property type="entry name" value="fn3_6"/>
    <property type="match status" value="1"/>
</dbReference>
<feature type="domain" description="PA" evidence="9">
    <location>
        <begin position="11"/>
        <end position="94"/>
    </location>
</feature>
<dbReference type="InterPro" id="IPR023828">
    <property type="entry name" value="Peptidase_S8_Ser-AS"/>
</dbReference>
<keyword evidence="12" id="KW-1185">Reference proteome</keyword>
<keyword evidence="2" id="KW-0645">Protease</keyword>
<evidence type="ECO:0000259" key="9">
    <source>
        <dbReference type="Pfam" id="PF02225"/>
    </source>
</evidence>
<dbReference type="EMBL" id="JABTTQ020000001">
    <property type="protein sequence ID" value="KAK6164410.1"/>
    <property type="molecule type" value="Genomic_DNA"/>
</dbReference>
<evidence type="ECO:0000313" key="11">
    <source>
        <dbReference type="EMBL" id="KAK6164410.1"/>
    </source>
</evidence>
<evidence type="ECO:0000256" key="4">
    <source>
        <dbReference type="ARBA" id="ARBA00022801"/>
    </source>
</evidence>
<dbReference type="Gene3D" id="3.50.30.30">
    <property type="match status" value="1"/>
</dbReference>
<dbReference type="Pfam" id="PF02225">
    <property type="entry name" value="PA"/>
    <property type="match status" value="1"/>
</dbReference>
<evidence type="ECO:0000256" key="1">
    <source>
        <dbReference type="ARBA" id="ARBA00011073"/>
    </source>
</evidence>
<keyword evidence="5" id="KW-0720">Serine protease</keyword>
<dbReference type="SUPFAM" id="SSF52025">
    <property type="entry name" value="PA domain"/>
    <property type="match status" value="1"/>
</dbReference>
<dbReference type="InterPro" id="IPR046450">
    <property type="entry name" value="PA_dom_sf"/>
</dbReference>